<dbReference type="AlphaFoldDB" id="A0A4Q7TQU0"/>
<evidence type="ECO:0000256" key="1">
    <source>
        <dbReference type="SAM" id="MobiDB-lite"/>
    </source>
</evidence>
<evidence type="ECO:0000313" key="3">
    <source>
        <dbReference type="Proteomes" id="UP000292408"/>
    </source>
</evidence>
<name>A0A4Q7TQU0_9MICO</name>
<protein>
    <submittedName>
        <fullName evidence="2">Uncharacterized protein</fullName>
    </submittedName>
</protein>
<dbReference type="Proteomes" id="UP000292408">
    <property type="component" value="Unassembled WGS sequence"/>
</dbReference>
<gene>
    <name evidence="2" type="ORF">EV140_1131</name>
</gene>
<reference evidence="2 3" key="1">
    <citation type="journal article" date="2015" name="Stand. Genomic Sci.">
        <title>Genomic Encyclopedia of Bacterial and Archaeal Type Strains, Phase III: the genomes of soil and plant-associated and newly described type strains.</title>
        <authorList>
            <person name="Whitman W.B."/>
            <person name="Woyke T."/>
            <person name="Klenk H.P."/>
            <person name="Zhou Y."/>
            <person name="Lilburn T.G."/>
            <person name="Beck B.J."/>
            <person name="De Vos P."/>
            <person name="Vandamme P."/>
            <person name="Eisen J.A."/>
            <person name="Garrity G."/>
            <person name="Hugenholtz P."/>
            <person name="Kyrpides N.C."/>
        </authorList>
    </citation>
    <scope>NUCLEOTIDE SEQUENCE [LARGE SCALE GENOMIC DNA]</scope>
    <source>
        <strain evidence="2 3">AC4r</strain>
    </source>
</reference>
<sequence>MDERGAETEPETVEPETGEHDTGDLDTADLDKPDLDTPDEGLLSQLALIDDQPLEDRAAAFAQLHDALRQQLEA</sequence>
<organism evidence="2 3">
    <name type="scientific">Microcella alkaliphila</name>
    <dbReference type="NCBI Taxonomy" id="279828"/>
    <lineage>
        <taxon>Bacteria</taxon>
        <taxon>Bacillati</taxon>
        <taxon>Actinomycetota</taxon>
        <taxon>Actinomycetes</taxon>
        <taxon>Micrococcales</taxon>
        <taxon>Microbacteriaceae</taxon>
        <taxon>Microcella</taxon>
    </lineage>
</organism>
<comment type="caution">
    <text evidence="2">The sequence shown here is derived from an EMBL/GenBank/DDBJ whole genome shotgun (WGS) entry which is preliminary data.</text>
</comment>
<keyword evidence="3" id="KW-1185">Reference proteome</keyword>
<accession>A0A4Q7TQU0</accession>
<dbReference type="OrthoDB" id="5125441at2"/>
<dbReference type="RefSeq" id="WP_130281847.1">
    <property type="nucleotide sequence ID" value="NZ_SGXT01000013.1"/>
</dbReference>
<proteinExistence type="predicted"/>
<evidence type="ECO:0000313" key="2">
    <source>
        <dbReference type="EMBL" id="RZT62597.1"/>
    </source>
</evidence>
<dbReference type="EMBL" id="SGXT01000013">
    <property type="protein sequence ID" value="RZT62597.1"/>
    <property type="molecule type" value="Genomic_DNA"/>
</dbReference>
<feature type="compositionally biased region" description="Basic and acidic residues" evidence="1">
    <location>
        <begin position="17"/>
        <end position="35"/>
    </location>
</feature>
<feature type="region of interest" description="Disordered" evidence="1">
    <location>
        <begin position="1"/>
        <end position="39"/>
    </location>
</feature>